<dbReference type="AlphaFoldDB" id="A0A9P9I976"/>
<dbReference type="Proteomes" id="UP000738349">
    <property type="component" value="Unassembled WGS sequence"/>
</dbReference>
<feature type="compositionally biased region" description="Polar residues" evidence="1">
    <location>
        <begin position="632"/>
        <end position="644"/>
    </location>
</feature>
<organism evidence="2 3">
    <name type="scientific">Dactylonectria macrodidyma</name>
    <dbReference type="NCBI Taxonomy" id="307937"/>
    <lineage>
        <taxon>Eukaryota</taxon>
        <taxon>Fungi</taxon>
        <taxon>Dikarya</taxon>
        <taxon>Ascomycota</taxon>
        <taxon>Pezizomycotina</taxon>
        <taxon>Sordariomycetes</taxon>
        <taxon>Hypocreomycetidae</taxon>
        <taxon>Hypocreales</taxon>
        <taxon>Nectriaceae</taxon>
        <taxon>Dactylonectria</taxon>
    </lineage>
</organism>
<evidence type="ECO:0000313" key="2">
    <source>
        <dbReference type="EMBL" id="KAH7111587.1"/>
    </source>
</evidence>
<accession>A0A9P9I976</accession>
<feature type="compositionally biased region" description="Polar residues" evidence="1">
    <location>
        <begin position="416"/>
        <end position="446"/>
    </location>
</feature>
<proteinExistence type="predicted"/>
<feature type="compositionally biased region" description="Polar residues" evidence="1">
    <location>
        <begin position="397"/>
        <end position="409"/>
    </location>
</feature>
<name>A0A9P9I976_9HYPO</name>
<feature type="compositionally biased region" description="Polar residues" evidence="1">
    <location>
        <begin position="72"/>
        <end position="88"/>
    </location>
</feature>
<keyword evidence="3" id="KW-1185">Reference proteome</keyword>
<protein>
    <submittedName>
        <fullName evidence="2">Uncharacterized protein</fullName>
    </submittedName>
</protein>
<gene>
    <name evidence="2" type="ORF">EDB81DRAFT_829566</name>
</gene>
<comment type="caution">
    <text evidence="2">The sequence shown here is derived from an EMBL/GenBank/DDBJ whole genome shotgun (WGS) entry which is preliminary data.</text>
</comment>
<sequence length="739" mass="81085">MSIDQIRQICRGILNACDQADPNEPGIHPELVGKLLFDCITIWETIPQETQRNIAKPLDSKPYAIIRKSTEASRSTKTKSIPKNTITKSGGVPPKTKPRTENTITIDEALLREFHSWTASPAKVFDLPSLLLEHGIVKYITNAEGANYVKDIRLRFVKWMFYRCRQSWGYHGKQDFLRRLEEDGAEVDERQCSRWLHHGNVYDRFVKRWGTGVLIIIPLSYNEVEKVRLSKKNDKTKEIFESLKRIGIQEAAVACATVGKAFEEHLLRHWKSVGLLKDDHATENAKRKSSITENQQAWKKSKLSDLACLSSSLDDHQTECQRCVTIHSTPEPEDVGMASRRSFECTLGPAAIASQRVVLRSGSTPHTLAEPEATDGPSPAPTPGPRQESRSHVPIQEASSSQDPLQSSMAGMPHQLTPSEPSIMNSTQVQRTQSRITLPDTSPSSQPRHEHAQISCRKPPHGTQEASSSQKILQSSEAGLPHQPAPSSRPNVMMERHIAASTCIPQAVPARQDQSSPRTRLPVPMAAEATGLSTGASTNSGPFCESGPGMVGSWNRNTPHGVLSGQRYLQECQAGRPRSPALNKRLSAPPSSSSAQEQVARTHPPCSPRLPGAQSPAAESDNRVDIGENKARTSSAPSLAQTLRPSVPEIDTSTQGPRPLVGDPLPDGLDMSIFLQGDTEALQRGDYLAFLGTPTHDDILEMAFPNHDEQEGALSLDSMGFPSLDELGSMGFDYWGANT</sequence>
<evidence type="ECO:0000313" key="3">
    <source>
        <dbReference type="Proteomes" id="UP000738349"/>
    </source>
</evidence>
<feature type="region of interest" description="Disordered" evidence="1">
    <location>
        <begin position="69"/>
        <end position="100"/>
    </location>
</feature>
<dbReference type="EMBL" id="JAGMUV010000040">
    <property type="protein sequence ID" value="KAH7111587.1"/>
    <property type="molecule type" value="Genomic_DNA"/>
</dbReference>
<feature type="region of interest" description="Disordered" evidence="1">
    <location>
        <begin position="363"/>
        <end position="490"/>
    </location>
</feature>
<feature type="region of interest" description="Disordered" evidence="1">
    <location>
        <begin position="574"/>
        <end position="665"/>
    </location>
</feature>
<dbReference type="OrthoDB" id="5115443at2759"/>
<evidence type="ECO:0000256" key="1">
    <source>
        <dbReference type="SAM" id="MobiDB-lite"/>
    </source>
</evidence>
<reference evidence="2" key="1">
    <citation type="journal article" date="2021" name="Nat. Commun.">
        <title>Genetic determinants of endophytism in the Arabidopsis root mycobiome.</title>
        <authorList>
            <person name="Mesny F."/>
            <person name="Miyauchi S."/>
            <person name="Thiergart T."/>
            <person name="Pickel B."/>
            <person name="Atanasova L."/>
            <person name="Karlsson M."/>
            <person name="Huettel B."/>
            <person name="Barry K.W."/>
            <person name="Haridas S."/>
            <person name="Chen C."/>
            <person name="Bauer D."/>
            <person name="Andreopoulos W."/>
            <person name="Pangilinan J."/>
            <person name="LaButti K."/>
            <person name="Riley R."/>
            <person name="Lipzen A."/>
            <person name="Clum A."/>
            <person name="Drula E."/>
            <person name="Henrissat B."/>
            <person name="Kohler A."/>
            <person name="Grigoriev I.V."/>
            <person name="Martin F.M."/>
            <person name="Hacquard S."/>
        </authorList>
    </citation>
    <scope>NUCLEOTIDE SEQUENCE</scope>
    <source>
        <strain evidence="2">MPI-CAGE-AT-0147</strain>
    </source>
</reference>
<feature type="compositionally biased region" description="Basic and acidic residues" evidence="1">
    <location>
        <begin position="620"/>
        <end position="631"/>
    </location>
</feature>
<feature type="compositionally biased region" description="Polar residues" evidence="1">
    <location>
        <begin position="464"/>
        <end position="477"/>
    </location>
</feature>